<dbReference type="GO" id="GO:0004803">
    <property type="term" value="F:transposase activity"/>
    <property type="evidence" value="ECO:0007669"/>
    <property type="project" value="InterPro"/>
</dbReference>
<evidence type="ECO:0000259" key="5">
    <source>
        <dbReference type="Pfam" id="PF01609"/>
    </source>
</evidence>
<dbReference type="InterPro" id="IPR025399">
    <property type="entry name" value="DUF4372"/>
</dbReference>
<dbReference type="InterPro" id="IPR047952">
    <property type="entry name" value="Transpos_IS4"/>
</dbReference>
<evidence type="ECO:0000256" key="3">
    <source>
        <dbReference type="ARBA" id="ARBA00023125"/>
    </source>
</evidence>
<dbReference type="NCBIfam" id="NF033592">
    <property type="entry name" value="transpos_IS4_1"/>
    <property type="match status" value="1"/>
</dbReference>
<comment type="similarity">
    <text evidence="1">Belongs to the transposase 11 family.</text>
</comment>
<feature type="domain" description="Transposase IS4-like" evidence="5">
    <location>
        <begin position="78"/>
        <end position="223"/>
    </location>
</feature>
<keyword evidence="2" id="KW-0815">Transposition</keyword>
<name>A0A1F4TLG6_UNCSA</name>
<dbReference type="GO" id="GO:0006313">
    <property type="term" value="P:DNA transposition"/>
    <property type="evidence" value="ECO:0007669"/>
    <property type="project" value="InterPro"/>
</dbReference>
<dbReference type="SUPFAM" id="SSF53098">
    <property type="entry name" value="Ribonuclease H-like"/>
    <property type="match status" value="1"/>
</dbReference>
<dbReference type="PANTHER" id="PTHR33258:SF1">
    <property type="entry name" value="TRANSPOSASE INSL FOR INSERTION SEQUENCE ELEMENT IS186A-RELATED"/>
    <property type="match status" value="1"/>
</dbReference>
<evidence type="ECO:0000313" key="8">
    <source>
        <dbReference type="Proteomes" id="UP000177309"/>
    </source>
</evidence>
<organism evidence="7 8">
    <name type="scientific">candidate division WOR-1 bacterium RIFOXYC2_FULL_41_25</name>
    <dbReference type="NCBI Taxonomy" id="1802586"/>
    <lineage>
        <taxon>Bacteria</taxon>
        <taxon>Bacillati</taxon>
        <taxon>Saganbacteria</taxon>
    </lineage>
</organism>
<evidence type="ECO:0000256" key="1">
    <source>
        <dbReference type="ARBA" id="ARBA00010075"/>
    </source>
</evidence>
<dbReference type="InterPro" id="IPR012337">
    <property type="entry name" value="RNaseH-like_sf"/>
</dbReference>
<accession>A0A1F4TLG6</accession>
<evidence type="ECO:0000256" key="4">
    <source>
        <dbReference type="ARBA" id="ARBA00023172"/>
    </source>
</evidence>
<dbReference type="Pfam" id="PF14294">
    <property type="entry name" value="DUF4372"/>
    <property type="match status" value="1"/>
</dbReference>
<dbReference type="Pfam" id="PF01609">
    <property type="entry name" value="DDE_Tnp_1"/>
    <property type="match status" value="1"/>
</dbReference>
<comment type="caution">
    <text evidence="7">The sequence shown here is derived from an EMBL/GenBank/DDBJ whole genome shotgun (WGS) entry which is preliminary data.</text>
</comment>
<sequence length="267" mass="30473">MAFAQLTDRESLRDIETCLRAMKTKLHNTWLQSGIARNTLANANSIRDWRIYRDFAQVLIQEARKLYAGEDFGLELDNTVYALDSTVIDLCLALFPWAKFRKTKAAVKLHTLLDLRGNIPTTVIITPGSVHDVKILDELTLESSAIYIMDRGYLDFGRLYAIHKTPAFFVTRAKKNTKFRKIFPRPTKKSTGVKSDQIGVLTAYYAKQNYHEKIRRIVYFDRTTNKKLVFLTNNINLSAKAIGKVIVTFYLCGQDGLVPHSISRFSG</sequence>
<dbReference type="InterPro" id="IPR002559">
    <property type="entry name" value="Transposase_11"/>
</dbReference>
<protein>
    <recommendedName>
        <fullName evidence="9">Transposase IS4-like domain-containing protein</fullName>
    </recommendedName>
</protein>
<keyword evidence="3" id="KW-0238">DNA-binding</keyword>
<gene>
    <name evidence="7" type="ORF">A2462_02630</name>
</gene>
<evidence type="ECO:0000259" key="6">
    <source>
        <dbReference type="Pfam" id="PF14294"/>
    </source>
</evidence>
<reference evidence="7 8" key="1">
    <citation type="journal article" date="2016" name="Nat. Commun.">
        <title>Thousands of microbial genomes shed light on interconnected biogeochemical processes in an aquifer system.</title>
        <authorList>
            <person name="Anantharaman K."/>
            <person name="Brown C.T."/>
            <person name="Hug L.A."/>
            <person name="Sharon I."/>
            <person name="Castelle C.J."/>
            <person name="Probst A.J."/>
            <person name="Thomas B.C."/>
            <person name="Singh A."/>
            <person name="Wilkins M.J."/>
            <person name="Karaoz U."/>
            <person name="Brodie E.L."/>
            <person name="Williams K.H."/>
            <person name="Hubbard S.S."/>
            <person name="Banfield J.F."/>
        </authorList>
    </citation>
    <scope>NUCLEOTIDE SEQUENCE [LARGE SCALE GENOMIC DNA]</scope>
</reference>
<feature type="domain" description="DUF4372" evidence="6">
    <location>
        <begin position="1"/>
        <end position="27"/>
    </location>
</feature>
<keyword evidence="4" id="KW-0233">DNA recombination</keyword>
<evidence type="ECO:0008006" key="9">
    <source>
        <dbReference type="Google" id="ProtNLM"/>
    </source>
</evidence>
<proteinExistence type="inferred from homology"/>
<dbReference type="EMBL" id="MEUI01000031">
    <property type="protein sequence ID" value="OGC33562.1"/>
    <property type="molecule type" value="Genomic_DNA"/>
</dbReference>
<dbReference type="PANTHER" id="PTHR33258">
    <property type="entry name" value="TRANSPOSASE INSL FOR INSERTION SEQUENCE ELEMENT IS186A-RELATED"/>
    <property type="match status" value="1"/>
</dbReference>
<dbReference type="GO" id="GO:0003677">
    <property type="term" value="F:DNA binding"/>
    <property type="evidence" value="ECO:0007669"/>
    <property type="project" value="UniProtKB-KW"/>
</dbReference>
<evidence type="ECO:0000256" key="2">
    <source>
        <dbReference type="ARBA" id="ARBA00022578"/>
    </source>
</evidence>
<dbReference type="AlphaFoldDB" id="A0A1F4TLG6"/>
<dbReference type="Proteomes" id="UP000177309">
    <property type="component" value="Unassembled WGS sequence"/>
</dbReference>
<evidence type="ECO:0000313" key="7">
    <source>
        <dbReference type="EMBL" id="OGC33562.1"/>
    </source>
</evidence>